<dbReference type="eggNOG" id="COG2244">
    <property type="taxonomic scope" value="Bacteria"/>
</dbReference>
<dbReference type="PIRSF" id="PIRSF038958">
    <property type="entry name" value="PG_synth_SpoVB"/>
    <property type="match status" value="1"/>
</dbReference>
<feature type="transmembrane region" description="Helical" evidence="6">
    <location>
        <begin position="91"/>
        <end position="116"/>
    </location>
</feature>
<feature type="transmembrane region" description="Helical" evidence="6">
    <location>
        <begin position="169"/>
        <end position="187"/>
    </location>
</feature>
<dbReference type="OrthoDB" id="9775950at2"/>
<feature type="transmembrane region" description="Helical" evidence="6">
    <location>
        <begin position="499"/>
        <end position="519"/>
    </location>
</feature>
<reference evidence="7 8" key="1">
    <citation type="journal article" date="2014" name="Gene">
        <title>A comparative genomic analysis of the alkalitolerant soil bacterium Bacillus lehensis G1.</title>
        <authorList>
            <person name="Noor Y.M."/>
            <person name="Samsulrizal N.H."/>
            <person name="Jema'on N.A."/>
            <person name="Low K.O."/>
            <person name="Ramli A.N."/>
            <person name="Alias N.I."/>
            <person name="Damis S.I."/>
            <person name="Fuzi S.F."/>
            <person name="Isa M.N."/>
            <person name="Murad A.M."/>
            <person name="Raih M.F."/>
            <person name="Bakar F.D."/>
            <person name="Najimudin N."/>
            <person name="Mahadi N.M."/>
            <person name="Illias R.M."/>
        </authorList>
    </citation>
    <scope>NUCLEOTIDE SEQUENCE [LARGE SCALE GENOMIC DNA]</scope>
    <source>
        <strain evidence="7 8">G1</strain>
    </source>
</reference>
<evidence type="ECO:0000256" key="2">
    <source>
        <dbReference type="ARBA" id="ARBA00022475"/>
    </source>
</evidence>
<dbReference type="InterPro" id="IPR050833">
    <property type="entry name" value="Poly_Biosynth_Transport"/>
</dbReference>
<keyword evidence="4 6" id="KW-1133">Transmembrane helix</keyword>
<evidence type="ECO:0000256" key="6">
    <source>
        <dbReference type="SAM" id="Phobius"/>
    </source>
</evidence>
<protein>
    <submittedName>
        <fullName evidence="7">Cell division protein</fullName>
    </submittedName>
</protein>
<feature type="transmembrane region" description="Helical" evidence="6">
    <location>
        <begin position="128"/>
        <end position="148"/>
    </location>
</feature>
<evidence type="ECO:0000256" key="3">
    <source>
        <dbReference type="ARBA" id="ARBA00022692"/>
    </source>
</evidence>
<feature type="transmembrane region" description="Helical" evidence="6">
    <location>
        <begin position="193"/>
        <end position="217"/>
    </location>
</feature>
<feature type="transmembrane region" description="Helical" evidence="6">
    <location>
        <begin position="464"/>
        <end position="487"/>
    </location>
</feature>
<feature type="transmembrane region" description="Helical" evidence="6">
    <location>
        <begin position="434"/>
        <end position="452"/>
    </location>
</feature>
<dbReference type="CDD" id="cd13124">
    <property type="entry name" value="MATE_SpoVB_like"/>
    <property type="match status" value="1"/>
</dbReference>
<evidence type="ECO:0000313" key="8">
    <source>
        <dbReference type="Proteomes" id="UP000027142"/>
    </source>
</evidence>
<evidence type="ECO:0000256" key="4">
    <source>
        <dbReference type="ARBA" id="ARBA00022989"/>
    </source>
</evidence>
<dbReference type="RefSeq" id="WP_038482064.1">
    <property type="nucleotide sequence ID" value="NZ_CP003923.1"/>
</dbReference>
<evidence type="ECO:0000256" key="5">
    <source>
        <dbReference type="ARBA" id="ARBA00023136"/>
    </source>
</evidence>
<dbReference type="GO" id="GO:0051301">
    <property type="term" value="P:cell division"/>
    <property type="evidence" value="ECO:0007669"/>
    <property type="project" value="UniProtKB-KW"/>
</dbReference>
<keyword evidence="5 6" id="KW-0472">Membrane</keyword>
<feature type="transmembrane region" description="Helical" evidence="6">
    <location>
        <begin position="341"/>
        <end position="364"/>
    </location>
</feature>
<sequence>MAGSKLMQGTKALTLATLISKIIGFLYIIPFFPLVGEQGVALYQAGYMPYGIMIALATMGVPVALSKFVSKYHALGDYDTAHRLFKSGIPLMLFMGFLSFWILFLGAPLLASIVYTANAGDQYGFDDVVFVIRMVSFALLVIPVMSLIRGYMQGFQQMVPTSVSQVIEQIIRIVFILAAAFVIMNLGSGNMPLAIGFATLGALVGAFGGLAVLIYYYRMQRMYILKKVSETKQPAETRQPLPKMYKELISYALPLSFVGLSIPLFQMIDVYTIDGAMAAAGLGHLGKPFIGVLTGMAHKIVLIPMALATALSITLVPIITRAYVSGDHTILQTYITQTYQVILFITIPASFGMFVLAEPIYYFLFGANESFVLGVETLRYYAPVTILFAIYAVTGSILQGMNRQKNAVLSLVIGLLLKLGLTYVFILWFGAYGAIWTTYIGFGVALALNIYAIGRHANFDYTIIFRRTILITIFTGMMMMAVGLIWGGMKVWLGDVSRIGVAVPLFISVGAGVVVYFYLSIRSHLAGKVLGERFKIR</sequence>
<gene>
    <name evidence="7" type="ORF">BleG1_2780</name>
</gene>
<evidence type="ECO:0000313" key="7">
    <source>
        <dbReference type="EMBL" id="AIC95345.1"/>
    </source>
</evidence>
<feature type="transmembrane region" description="Helical" evidence="6">
    <location>
        <begin position="380"/>
        <end position="398"/>
    </location>
</feature>
<feature type="transmembrane region" description="Helical" evidence="6">
    <location>
        <begin position="407"/>
        <end position="428"/>
    </location>
</feature>
<keyword evidence="7" id="KW-0132">Cell division</keyword>
<dbReference type="PATRIC" id="fig|1246626.3.peg.2773"/>
<dbReference type="Proteomes" id="UP000027142">
    <property type="component" value="Chromosome"/>
</dbReference>
<evidence type="ECO:0000256" key="1">
    <source>
        <dbReference type="ARBA" id="ARBA00004651"/>
    </source>
</evidence>
<dbReference type="STRING" id="1246626.BleG1_2780"/>
<dbReference type="AlphaFoldDB" id="A0A060LZZ6"/>
<proteinExistence type="predicted"/>
<feature type="transmembrane region" description="Helical" evidence="6">
    <location>
        <begin position="12"/>
        <end position="35"/>
    </location>
</feature>
<keyword evidence="8" id="KW-1185">Reference proteome</keyword>
<dbReference type="InterPro" id="IPR002797">
    <property type="entry name" value="Polysacc_synth"/>
</dbReference>
<feature type="transmembrane region" description="Helical" evidence="6">
    <location>
        <begin position="248"/>
        <end position="268"/>
    </location>
</feature>
<dbReference type="InterPro" id="IPR024923">
    <property type="entry name" value="PG_synth_SpoVB"/>
</dbReference>
<feature type="transmembrane region" description="Helical" evidence="6">
    <location>
        <begin position="300"/>
        <end position="320"/>
    </location>
</feature>
<dbReference type="PANTHER" id="PTHR30250:SF21">
    <property type="entry name" value="LIPID II FLIPPASE MURJ"/>
    <property type="match status" value="1"/>
</dbReference>
<keyword evidence="7" id="KW-0131">Cell cycle</keyword>
<dbReference type="KEGG" id="ble:BleG1_2780"/>
<dbReference type="Pfam" id="PF01943">
    <property type="entry name" value="Polysacc_synt"/>
    <property type="match status" value="1"/>
</dbReference>
<dbReference type="GO" id="GO:0005886">
    <property type="term" value="C:plasma membrane"/>
    <property type="evidence" value="ECO:0007669"/>
    <property type="project" value="UniProtKB-SubCell"/>
</dbReference>
<name>A0A060LZZ6_9BACI</name>
<dbReference type="EMBL" id="CP003923">
    <property type="protein sequence ID" value="AIC95345.1"/>
    <property type="molecule type" value="Genomic_DNA"/>
</dbReference>
<organism evidence="7 8">
    <name type="scientific">Shouchella lehensis G1</name>
    <dbReference type="NCBI Taxonomy" id="1246626"/>
    <lineage>
        <taxon>Bacteria</taxon>
        <taxon>Bacillati</taxon>
        <taxon>Bacillota</taxon>
        <taxon>Bacilli</taxon>
        <taxon>Bacillales</taxon>
        <taxon>Bacillaceae</taxon>
        <taxon>Shouchella</taxon>
    </lineage>
</organism>
<feature type="transmembrane region" description="Helical" evidence="6">
    <location>
        <begin position="47"/>
        <end position="70"/>
    </location>
</feature>
<dbReference type="PANTHER" id="PTHR30250">
    <property type="entry name" value="PST FAMILY PREDICTED COLANIC ACID TRANSPORTER"/>
    <property type="match status" value="1"/>
</dbReference>
<dbReference type="HOGENOM" id="CLU_022017_1_0_9"/>
<comment type="subcellular location">
    <subcellularLocation>
        <location evidence="1">Cell membrane</location>
        <topology evidence="1">Multi-pass membrane protein</topology>
    </subcellularLocation>
</comment>
<accession>A0A060LZZ6</accession>
<keyword evidence="2" id="KW-1003">Cell membrane</keyword>
<keyword evidence="3 6" id="KW-0812">Transmembrane</keyword>